<dbReference type="STRING" id="48709.A0A1D2M4I5"/>
<evidence type="ECO:0000256" key="2">
    <source>
        <dbReference type="ARBA" id="ARBA00022723"/>
    </source>
</evidence>
<evidence type="ECO:0000256" key="8">
    <source>
        <dbReference type="SAM" id="Coils"/>
    </source>
</evidence>
<dbReference type="PANTHER" id="PTHR16515">
    <property type="entry name" value="PR DOMAIN ZINC FINGER PROTEIN"/>
    <property type="match status" value="1"/>
</dbReference>
<organism evidence="11 12">
    <name type="scientific">Orchesella cincta</name>
    <name type="common">Springtail</name>
    <name type="synonym">Podura cincta</name>
    <dbReference type="NCBI Taxonomy" id="48709"/>
    <lineage>
        <taxon>Eukaryota</taxon>
        <taxon>Metazoa</taxon>
        <taxon>Ecdysozoa</taxon>
        <taxon>Arthropoda</taxon>
        <taxon>Hexapoda</taxon>
        <taxon>Collembola</taxon>
        <taxon>Entomobryomorpha</taxon>
        <taxon>Entomobryoidea</taxon>
        <taxon>Orchesellidae</taxon>
        <taxon>Orchesellinae</taxon>
        <taxon>Orchesella</taxon>
    </lineage>
</organism>
<dbReference type="AlphaFoldDB" id="A0A1D2M4I5"/>
<accession>A0A1D2M4I5</accession>
<gene>
    <name evidence="11" type="ORF">Ocin01_18792</name>
</gene>
<feature type="compositionally biased region" description="Basic and acidic residues" evidence="9">
    <location>
        <begin position="306"/>
        <end position="323"/>
    </location>
</feature>
<feature type="coiled-coil region" evidence="8">
    <location>
        <begin position="58"/>
        <end position="123"/>
    </location>
</feature>
<dbReference type="SUPFAM" id="SSF57667">
    <property type="entry name" value="beta-beta-alpha zinc fingers"/>
    <property type="match status" value="1"/>
</dbReference>
<reference evidence="11 12" key="1">
    <citation type="journal article" date="2016" name="Genome Biol. Evol.">
        <title>Gene Family Evolution Reflects Adaptation to Soil Environmental Stressors in the Genome of the Collembolan Orchesella cincta.</title>
        <authorList>
            <person name="Faddeeva-Vakhrusheva A."/>
            <person name="Derks M.F."/>
            <person name="Anvar S.Y."/>
            <person name="Agamennone V."/>
            <person name="Suring W."/>
            <person name="Smit S."/>
            <person name="van Straalen N.M."/>
            <person name="Roelofs D."/>
        </authorList>
    </citation>
    <scope>NUCLEOTIDE SEQUENCE [LARGE SCALE GENOMIC DNA]</scope>
    <source>
        <tissue evidence="11">Mixed pool</tissue>
    </source>
</reference>
<dbReference type="EMBL" id="LJIJ01004467">
    <property type="protein sequence ID" value="ODM87890.1"/>
    <property type="molecule type" value="Genomic_DNA"/>
</dbReference>
<sequence length="446" mass="50786">MHAVYSFRISIFVISHGSQDKLKTSTIIMGDASRQNLIPPAGPSMAPTDEEEANSALSKALKAKVDELQKALDSANAKESKRKAEMEETKKWVVEELKLLLLNEDSKNGIELLKEKLKNAEVVMDNGFWKRAEYRRTEVKISVLETTLEETESGLRKELQVKHDEVQGLQRRLELAQQKTRDYLRQVLLEMEGNANLDSEVLVAEGENLGRILGRENGIWEWGVLIIWVVAIVTKSTAVSLPVGVQDRSSTDGSRTPKALGSDDGDPQHLIRKMKKERSSGTSGASRQPHPPITPAPRGVRTRKRNILDRSKNPAEFYQHGEMRRSKMSYDHVNILGENPPLYQCKVCQKKFTGKTTIYYHKYCQSEDADKPFQCGQCRKGFVHRHGFEYHLGTHTAERPFVCVVCKRGFIRKSDLQRHIKTHRHHNYASVKLMKPLDHEKCTYGF</sequence>
<evidence type="ECO:0000256" key="5">
    <source>
        <dbReference type="ARBA" id="ARBA00022833"/>
    </source>
</evidence>
<protein>
    <submittedName>
        <fullName evidence="11">Zinc finger and SCAN domain-containing protein 5C</fullName>
    </submittedName>
</protein>
<evidence type="ECO:0000313" key="11">
    <source>
        <dbReference type="EMBL" id="ODM87890.1"/>
    </source>
</evidence>
<dbReference type="InterPro" id="IPR050331">
    <property type="entry name" value="Zinc_finger"/>
</dbReference>
<dbReference type="PROSITE" id="PS00028">
    <property type="entry name" value="ZINC_FINGER_C2H2_1"/>
    <property type="match status" value="2"/>
</dbReference>
<dbReference type="InterPro" id="IPR036236">
    <property type="entry name" value="Znf_C2H2_sf"/>
</dbReference>
<name>A0A1D2M4I5_ORCCI</name>
<keyword evidence="4 7" id="KW-0863">Zinc-finger</keyword>
<dbReference type="Proteomes" id="UP000094527">
    <property type="component" value="Unassembled WGS sequence"/>
</dbReference>
<dbReference type="Pfam" id="PF00096">
    <property type="entry name" value="zf-C2H2"/>
    <property type="match status" value="1"/>
</dbReference>
<dbReference type="FunFam" id="3.30.160.60:FF:000624">
    <property type="entry name" value="zinc finger protein 697"/>
    <property type="match status" value="1"/>
</dbReference>
<dbReference type="Gene3D" id="3.30.160.60">
    <property type="entry name" value="Classic Zinc Finger"/>
    <property type="match status" value="2"/>
</dbReference>
<keyword evidence="12" id="KW-1185">Reference proteome</keyword>
<dbReference type="GO" id="GO:0010468">
    <property type="term" value="P:regulation of gene expression"/>
    <property type="evidence" value="ECO:0007669"/>
    <property type="project" value="TreeGrafter"/>
</dbReference>
<dbReference type="SMART" id="SM00355">
    <property type="entry name" value="ZnF_C2H2"/>
    <property type="match status" value="3"/>
</dbReference>
<evidence type="ECO:0000256" key="9">
    <source>
        <dbReference type="SAM" id="MobiDB-lite"/>
    </source>
</evidence>
<evidence type="ECO:0000256" key="6">
    <source>
        <dbReference type="ARBA" id="ARBA00023242"/>
    </source>
</evidence>
<dbReference type="GO" id="GO:0005634">
    <property type="term" value="C:nucleus"/>
    <property type="evidence" value="ECO:0007669"/>
    <property type="project" value="UniProtKB-SubCell"/>
</dbReference>
<keyword evidence="5" id="KW-0862">Zinc</keyword>
<keyword evidence="8" id="KW-0175">Coiled coil</keyword>
<keyword evidence="3" id="KW-0677">Repeat</keyword>
<evidence type="ECO:0000256" key="3">
    <source>
        <dbReference type="ARBA" id="ARBA00022737"/>
    </source>
</evidence>
<evidence type="ECO:0000259" key="10">
    <source>
        <dbReference type="PROSITE" id="PS50157"/>
    </source>
</evidence>
<dbReference type="GO" id="GO:0008270">
    <property type="term" value="F:zinc ion binding"/>
    <property type="evidence" value="ECO:0007669"/>
    <property type="project" value="UniProtKB-KW"/>
</dbReference>
<evidence type="ECO:0000256" key="1">
    <source>
        <dbReference type="ARBA" id="ARBA00004123"/>
    </source>
</evidence>
<dbReference type="OrthoDB" id="6077919at2759"/>
<comment type="caution">
    <text evidence="11">The sequence shown here is derived from an EMBL/GenBank/DDBJ whole genome shotgun (WGS) entry which is preliminary data.</text>
</comment>
<feature type="domain" description="C2H2-type" evidence="10">
    <location>
        <begin position="373"/>
        <end position="400"/>
    </location>
</feature>
<feature type="coiled-coil region" evidence="8">
    <location>
        <begin position="159"/>
        <end position="186"/>
    </location>
</feature>
<keyword evidence="2" id="KW-0479">Metal-binding</keyword>
<dbReference type="InterPro" id="IPR013087">
    <property type="entry name" value="Znf_C2H2_type"/>
</dbReference>
<feature type="domain" description="C2H2-type" evidence="10">
    <location>
        <begin position="343"/>
        <end position="372"/>
    </location>
</feature>
<comment type="subcellular location">
    <subcellularLocation>
        <location evidence="1">Nucleus</location>
    </subcellularLocation>
</comment>
<evidence type="ECO:0000256" key="4">
    <source>
        <dbReference type="ARBA" id="ARBA00022771"/>
    </source>
</evidence>
<feature type="region of interest" description="Disordered" evidence="9">
    <location>
        <begin position="33"/>
        <end position="55"/>
    </location>
</feature>
<feature type="region of interest" description="Disordered" evidence="9">
    <location>
        <begin position="244"/>
        <end position="323"/>
    </location>
</feature>
<evidence type="ECO:0000313" key="12">
    <source>
        <dbReference type="Proteomes" id="UP000094527"/>
    </source>
</evidence>
<dbReference type="PANTHER" id="PTHR16515:SF66">
    <property type="entry name" value="C2H2-TYPE DOMAIN-CONTAINING PROTEIN"/>
    <property type="match status" value="1"/>
</dbReference>
<evidence type="ECO:0000256" key="7">
    <source>
        <dbReference type="PROSITE-ProRule" id="PRU00042"/>
    </source>
</evidence>
<feature type="domain" description="C2H2-type" evidence="10">
    <location>
        <begin position="401"/>
        <end position="428"/>
    </location>
</feature>
<keyword evidence="6" id="KW-0539">Nucleus</keyword>
<proteinExistence type="predicted"/>
<dbReference type="PROSITE" id="PS50157">
    <property type="entry name" value="ZINC_FINGER_C2H2_2"/>
    <property type="match status" value="3"/>
</dbReference>